<evidence type="ECO:0000256" key="1">
    <source>
        <dbReference type="ARBA" id="ARBA00022737"/>
    </source>
</evidence>
<feature type="domain" description="Fibronectin type-III" evidence="3">
    <location>
        <begin position="881"/>
        <end position="986"/>
    </location>
</feature>
<feature type="compositionally biased region" description="Basic and acidic residues" evidence="2">
    <location>
        <begin position="2416"/>
        <end position="2426"/>
    </location>
</feature>
<feature type="domain" description="Fibronectin type-III" evidence="3">
    <location>
        <begin position="1198"/>
        <end position="1308"/>
    </location>
</feature>
<keyword evidence="1" id="KW-0677">Repeat</keyword>
<feature type="domain" description="Fibronectin type-III" evidence="3">
    <location>
        <begin position="357"/>
        <end position="460"/>
    </location>
</feature>
<reference evidence="4" key="2">
    <citation type="submission" date="2021-09" db="EMBL/GenBank/DDBJ databases">
        <authorList>
            <person name="Jia N."/>
            <person name="Wang J."/>
            <person name="Shi W."/>
            <person name="Du L."/>
            <person name="Sun Y."/>
            <person name="Zhan W."/>
            <person name="Jiang J."/>
            <person name="Wang Q."/>
            <person name="Zhang B."/>
            <person name="Ji P."/>
            <person name="Sakyi L.B."/>
            <person name="Cui X."/>
            <person name="Yuan T."/>
            <person name="Jiang B."/>
            <person name="Yang W."/>
            <person name="Lam T.T.-Y."/>
            <person name="Chang Q."/>
            <person name="Ding S."/>
            <person name="Wang X."/>
            <person name="Zhu J."/>
            <person name="Ruan X."/>
            <person name="Zhao L."/>
            <person name="Wei J."/>
            <person name="Que T."/>
            <person name="Du C."/>
            <person name="Cheng J."/>
            <person name="Dai P."/>
            <person name="Han X."/>
            <person name="Huang E."/>
            <person name="Gao Y."/>
            <person name="Liu J."/>
            <person name="Shao H."/>
            <person name="Ye R."/>
            <person name="Li L."/>
            <person name="Wei W."/>
            <person name="Wang X."/>
            <person name="Wang C."/>
            <person name="Huo Q."/>
            <person name="Li W."/>
            <person name="Guo W."/>
            <person name="Chen H."/>
            <person name="Chen S."/>
            <person name="Zhou L."/>
            <person name="Zhou L."/>
            <person name="Ni X."/>
            <person name="Tian J."/>
            <person name="Zhou Y."/>
            <person name="Sheng Y."/>
            <person name="Liu T."/>
            <person name="Pan Y."/>
            <person name="Xia L."/>
            <person name="Li J."/>
            <person name="Zhao F."/>
            <person name="Cao W."/>
        </authorList>
    </citation>
    <scope>NUCLEOTIDE SEQUENCE</scope>
    <source>
        <strain evidence="4">Rsan-2018</strain>
        <tissue evidence="4">Larvae</tissue>
    </source>
</reference>
<dbReference type="Gene3D" id="2.60.40.10">
    <property type="entry name" value="Immunoglobulins"/>
    <property type="match status" value="20"/>
</dbReference>
<dbReference type="EMBL" id="JABSTV010001254">
    <property type="protein sequence ID" value="KAH7939510.1"/>
    <property type="molecule type" value="Genomic_DNA"/>
</dbReference>
<keyword evidence="5" id="KW-1185">Reference proteome</keyword>
<dbReference type="SMART" id="SM00060">
    <property type="entry name" value="FN3"/>
    <property type="match status" value="21"/>
</dbReference>
<dbReference type="CDD" id="cd00063">
    <property type="entry name" value="FN3"/>
    <property type="match status" value="16"/>
</dbReference>
<dbReference type="Proteomes" id="UP000821837">
    <property type="component" value="Chromosome 8"/>
</dbReference>
<feature type="compositionally biased region" description="Polar residues" evidence="2">
    <location>
        <begin position="2513"/>
        <end position="2523"/>
    </location>
</feature>
<feature type="region of interest" description="Disordered" evidence="2">
    <location>
        <begin position="2505"/>
        <end position="2546"/>
    </location>
</feature>
<feature type="domain" description="Fibronectin type-III" evidence="3">
    <location>
        <begin position="1620"/>
        <end position="1716"/>
    </location>
</feature>
<evidence type="ECO:0000313" key="4">
    <source>
        <dbReference type="EMBL" id="KAH7939510.1"/>
    </source>
</evidence>
<gene>
    <name evidence="4" type="ORF">HPB52_013350</name>
</gene>
<evidence type="ECO:0000259" key="3">
    <source>
        <dbReference type="PROSITE" id="PS50853"/>
    </source>
</evidence>
<dbReference type="Pfam" id="PF00041">
    <property type="entry name" value="fn3"/>
    <property type="match status" value="12"/>
</dbReference>
<accession>A0A9D4PEB6</accession>
<dbReference type="InterPro" id="IPR050991">
    <property type="entry name" value="ECM_Regulatory_Proteins"/>
</dbReference>
<feature type="domain" description="Fibronectin type-III" evidence="3">
    <location>
        <begin position="2708"/>
        <end position="2807"/>
    </location>
</feature>
<feature type="domain" description="Fibronectin type-III" evidence="3">
    <location>
        <begin position="1090"/>
        <end position="1194"/>
    </location>
</feature>
<feature type="region of interest" description="Disordered" evidence="2">
    <location>
        <begin position="2375"/>
        <end position="2480"/>
    </location>
</feature>
<feature type="domain" description="Fibronectin type-III" evidence="3">
    <location>
        <begin position="988"/>
        <end position="1086"/>
    </location>
</feature>
<feature type="domain" description="Fibronectin type-III" evidence="3">
    <location>
        <begin position="50"/>
        <end position="154"/>
    </location>
</feature>
<proteinExistence type="predicted"/>
<dbReference type="InterPro" id="IPR013783">
    <property type="entry name" value="Ig-like_fold"/>
</dbReference>
<feature type="domain" description="Fibronectin type-III" evidence="3">
    <location>
        <begin position="1823"/>
        <end position="1929"/>
    </location>
</feature>
<feature type="compositionally biased region" description="Basic residues" evidence="2">
    <location>
        <begin position="2429"/>
        <end position="2439"/>
    </location>
</feature>
<evidence type="ECO:0000256" key="2">
    <source>
        <dbReference type="SAM" id="MobiDB-lite"/>
    </source>
</evidence>
<evidence type="ECO:0000313" key="5">
    <source>
        <dbReference type="Proteomes" id="UP000821837"/>
    </source>
</evidence>
<sequence>MCQTCRVGGVAHSVYTNFPAISLRLRSLCVKLLNAYPTRDGGNSDIVTKAPSQPYQIFATKHSPSSLDVSWRYPTALNGPLDGYRIRWCQATNCVPSQEILPVHGTRNFRVTGLQPYRQYNVYVAGFNVDPHSGQTLYGAEASLSEYTLPTYPSEPSLSFTKVSTSQVNVVVGVPKYTNGPINGYVLTWCPKLRCYGDYVNTREIAQSNAGTQSVTGLQPWTEYEFTVRAFNTIPTDSQRAYSEEVKGTVVPMPFSPSGPQNFKATPLSATSVKLTWDLPPRYDLTPTHFRLFWCTGGDKTCFNVDVGNVREGIISPLAPYTEYRFMIKALVQFTSPWLNSAVSSTSVRTWPGDPSRPVDLQVVRTKATAVDVSWKAPLDPAGPTTGYRVRICPELGTCPAIGLVSRHKTLNKNVHNHSFFGLEPYAQYQVQVSAFNSLPDEKTAEGDVAVVSVSTTPSEPSEPTNLTVQTISSSVLLVTWQPPSHKNGPVKGYNVSWWKTSHNATHGVDEVTTTSSNFVKGEASSITISDLLPYTTYAVRVARVNVDGNTTLEGAAAHGEGITDPEPSPPPVDLTVEAVKINGTVSRLSCSWSPPNTTGNLPVEGYQLQVCMVQNASTCWDGNTTAEQLSYVVEAVPNFEDYVVTVNAYVLNHGRVVVGEAATATASTAAPEIPVIASVNATAVNATTIYVEWKPVDSVNELEIEYNATVLSAYGEEVSQVFVSDSRVVFTELQAWTSYTVQVSACVKRGSKRQCGSATTVVVRTSLTESSMPTSVRTTTNGTAIHVTWEEPLHPNGPLIGYSVTWWLNNATLNDSNGSAELPKNTTFLKGPVASHVIDELQSPATYVIEVRRVNENNYALLEGAAARVEASTTPNSYPPPQNAKFTIRRVNASHFAINLTWQPPHKSVKVDIERYELFIQRIEEDKSSVVFTVNAVTPGYLFEVSDMNPFVEYIVQIRAYVRFGNTVVKGEAAEVRINVDARHLLVVSNVEVKTSGEGVAVVSWQSSVGINVASSNTTTYEVKLISTETEEGIEGIATSSLQATFTGLKLRTNYTARVKACDIRGHVRKCGNVSEARFQTPKEDATPRPTDFSVVAVNSTALKVTWEMPALSREVVVTEFRILWWPSATKETSESAADGHTRIHFASANETTFVITGLEAYKSYDVEIVVFYVENSAVKNVSIISKSKTAPKPFAPPTKVTFAISGDVDELTRVSISWEPPTHLTGPRLQGYYVDVCPIVTSSKSPSGAVCKRHNTTSTTFVTALEGLNRFEAYTVFVSAYTAHQGVVIIGKPEETFVTTDPTPQLKVDGIKLEVLGNDSLKISWTGVGLSASRWRAVYTVRVMLKSTGDQVFEKEVSTAEVNFTDFKKEEYAIHIEACIVRGGVKNCGRPNTASVQRSAFVQENKQVSIQTVNSTAIAVILSQHAEMEPTLTGFKISWSASKPDPNDTSHGESGAVFLPPNATSFTIDNLISFEAYNVQVTKIFTDGSSQWEAVAARSETVTDPEPFAKPTGVVFESSSSGGNSSLVVNWNAPTSSSDTPVEGYIVSICPRHETPEGTGACHTYKTSASSLHVDASGLRSFTEYAVEITAYVTINGRAIKGETIRMVTVTSPPPIPAIENPVVSNTVEGTSVKVSWSHPQTLTEYDVVYEVALTEEASGRVLSKTEMNATQTTFENLDVSTEYTVSIIVCLVSGSQRKCGNASAILFKTASKDVPKEPIHLHIKAINSSALVVTWPAPLTNATPFEGYVVTWWKQNETFQEEKMTYSKALPVDRTSFVINDLDANTTYHVNVSRVYKDSDADRMDSEEMLASTQLDPYLKPTGLRAEYKVNSSQVIVTWDAFPVRIEDSPVLGYITDMCVTTGNSTNVEFEYCDQRNVSAGLAEAVFTEVEGLTDYRIDVRAVVSRSDNTSDEGEPAFVYIRTPAPPLPDLRHTLHADVSATSATLFWRRPVGFDDYEVIYHVSAFSASSQLKIDRTTNLTELTFQGLEPGANYSVEVDTCLIRRQRRHCAGNTTMEFKTLPVVCDAPHGELSLTLPPGLSASSHRRRLRPKTALAMMETVEGTDIDPEEFNVPGQWYVSKKKGKAAPLENNEARQMERQAERDIERQRAADKRAGRKIAAKSVERQTARIPDGAEKIIMRPRGGLVRLLKYGSAYLADAILCAAGVSLDAAGEDVFSMNSKQHTILVATINAERKRKYADLKLLMFEGEKIEVTTYVAMPEDCGKGVVHEVPLTYSDADILQRLRTYGNPPVLGVRRLGKTSRTVLILFEDKEVPRWVRLTPMAQRCVIYRKKYEVCIACGRLGHRDDVCPDPAKVKCRGCGMEQPPQGHSCEPKCQLCGKGHSLGDRKCRELYRVPYEVKKKQWERKINMRQQQQLQKQQPAGETAEGTPRGRSKERRDHEDFCATTDSFPRLEETTEQQHGRSSSHTRGRSGSRSRERSSSRDPAQPWPRKRSQSKDQNSVSFGSGVSQANDKQAEEIDKLRKEVGALKEVIEKLTQELHRPKLQARTGSPSPQNVQPRLVSKPIPPAPAAAHPAQPAAPEEEKMIVESARPPPMKRKGEDVDPLVALEKRLEAKIDAKFDSFMAQIMGAIRQTQSQINGLTGEAQKHRAELVAIGEWQLKAEENFDQLQHGQRRTKITDWELFRDKRDQSATDKIENIDKWTKTLARHVEEATKTLDGDDAPEIADSKLLHMWEAKRFQGIVNNLTAEALSGTSLRVSWEAPVEQDDLKSYRVSWWIHRDNQTNKAGNNTLTMSSESASAVIDGLKPYTTYVIEVIVQYKTRLVKWHGSPLLQLATTKPDGLPAVKSVHIATTTRTLSSSDVVISWTTTQEETSGIEVKYRVSLCIGSNSSNQVCRVESVNAPLTRVTFEGVKNFAALVAEVQPLVKTENNVFEGAGVENTGLSWTPDISGLSELTVTDVTEDSALVSWSKIRDFDKINGAHYNVILSIQTSQDAVTNDTVKSPDWNVAVSGSVPQEKGAVVRNVTTVDSQIELDKLKPWKNYTVTVTPTVVGDGQFFVGNMQSKDFTTLVGAPGKPRNVTVEEKLDGHTLRWLPPESWNGPPGGYEVSFTCVNGEVKGNSTSVTLEADRTALRIPTLSPNVPCTVSISAYSLYEGEPMDGQRVRVRFTPLARREDAAFVHPTIN</sequence>
<dbReference type="PANTHER" id="PTHR46708:SF2">
    <property type="entry name" value="FIBRONECTIN TYPE-III DOMAIN-CONTAINING PROTEIN"/>
    <property type="match status" value="1"/>
</dbReference>
<dbReference type="InterPro" id="IPR036116">
    <property type="entry name" value="FN3_sf"/>
</dbReference>
<dbReference type="PANTHER" id="PTHR46708">
    <property type="entry name" value="TENASCIN"/>
    <property type="match status" value="1"/>
</dbReference>
<dbReference type="InterPro" id="IPR003961">
    <property type="entry name" value="FN3_dom"/>
</dbReference>
<feature type="domain" description="Fibronectin type-III" evidence="3">
    <location>
        <begin position="259"/>
        <end position="353"/>
    </location>
</feature>
<feature type="domain" description="Fibronectin type-III" evidence="3">
    <location>
        <begin position="3040"/>
        <end position="3139"/>
    </location>
</feature>
<reference evidence="4" key="1">
    <citation type="journal article" date="2020" name="Cell">
        <title>Large-Scale Comparative Analyses of Tick Genomes Elucidate Their Genetic Diversity and Vector Capacities.</title>
        <authorList>
            <consortium name="Tick Genome and Microbiome Consortium (TIGMIC)"/>
            <person name="Jia N."/>
            <person name="Wang J."/>
            <person name="Shi W."/>
            <person name="Du L."/>
            <person name="Sun Y."/>
            <person name="Zhan W."/>
            <person name="Jiang J.F."/>
            <person name="Wang Q."/>
            <person name="Zhang B."/>
            <person name="Ji P."/>
            <person name="Bell-Sakyi L."/>
            <person name="Cui X.M."/>
            <person name="Yuan T.T."/>
            <person name="Jiang B.G."/>
            <person name="Yang W.F."/>
            <person name="Lam T.T."/>
            <person name="Chang Q.C."/>
            <person name="Ding S.J."/>
            <person name="Wang X.J."/>
            <person name="Zhu J.G."/>
            <person name="Ruan X.D."/>
            <person name="Zhao L."/>
            <person name="Wei J.T."/>
            <person name="Ye R.Z."/>
            <person name="Que T.C."/>
            <person name="Du C.H."/>
            <person name="Zhou Y.H."/>
            <person name="Cheng J.X."/>
            <person name="Dai P.F."/>
            <person name="Guo W.B."/>
            <person name="Han X.H."/>
            <person name="Huang E.J."/>
            <person name="Li L.F."/>
            <person name="Wei W."/>
            <person name="Gao Y.C."/>
            <person name="Liu J.Z."/>
            <person name="Shao H.Z."/>
            <person name="Wang X."/>
            <person name="Wang C.C."/>
            <person name="Yang T.C."/>
            <person name="Huo Q.B."/>
            <person name="Li W."/>
            <person name="Chen H.Y."/>
            <person name="Chen S.E."/>
            <person name="Zhou L.G."/>
            <person name="Ni X.B."/>
            <person name="Tian J.H."/>
            <person name="Sheng Y."/>
            <person name="Liu T."/>
            <person name="Pan Y.S."/>
            <person name="Xia L.Y."/>
            <person name="Li J."/>
            <person name="Zhao F."/>
            <person name="Cao W.C."/>
        </authorList>
    </citation>
    <scope>NUCLEOTIDE SEQUENCE</scope>
    <source>
        <strain evidence="4">Rsan-2018</strain>
    </source>
</reference>
<comment type="caution">
    <text evidence="4">The sequence shown here is derived from an EMBL/GenBank/DDBJ whole genome shotgun (WGS) entry which is preliminary data.</text>
</comment>
<feature type="domain" description="Fibronectin type-III" evidence="3">
    <location>
        <begin position="770"/>
        <end position="878"/>
    </location>
</feature>
<feature type="domain" description="Fibronectin type-III" evidence="3">
    <location>
        <begin position="571"/>
        <end position="673"/>
    </location>
</feature>
<feature type="domain" description="Fibronectin type-III" evidence="3">
    <location>
        <begin position="676"/>
        <end position="769"/>
    </location>
</feature>
<feature type="compositionally biased region" description="Low complexity" evidence="2">
    <location>
        <begin position="2536"/>
        <end position="2545"/>
    </location>
</feature>
<dbReference type="PROSITE" id="PS50853">
    <property type="entry name" value="FN3"/>
    <property type="match status" value="20"/>
</dbReference>
<feature type="domain" description="Fibronectin type-III" evidence="3">
    <location>
        <begin position="1720"/>
        <end position="1819"/>
    </location>
</feature>
<protein>
    <recommendedName>
        <fullName evidence="3">Fibronectin type-III domain-containing protein</fullName>
    </recommendedName>
</protein>
<feature type="domain" description="Fibronectin type-III" evidence="3">
    <location>
        <begin position="1406"/>
        <end position="1508"/>
    </location>
</feature>
<feature type="compositionally biased region" description="Polar residues" evidence="2">
    <location>
        <begin position="2462"/>
        <end position="2478"/>
    </location>
</feature>
<feature type="domain" description="Fibronectin type-III" evidence="3">
    <location>
        <begin position="1512"/>
        <end position="1617"/>
    </location>
</feature>
<feature type="domain" description="Fibronectin type-III" evidence="3">
    <location>
        <begin position="155"/>
        <end position="252"/>
    </location>
</feature>
<name>A0A9D4PEB6_RHISA</name>
<organism evidence="4 5">
    <name type="scientific">Rhipicephalus sanguineus</name>
    <name type="common">Brown dog tick</name>
    <name type="synonym">Ixodes sanguineus</name>
    <dbReference type="NCBI Taxonomy" id="34632"/>
    <lineage>
        <taxon>Eukaryota</taxon>
        <taxon>Metazoa</taxon>
        <taxon>Ecdysozoa</taxon>
        <taxon>Arthropoda</taxon>
        <taxon>Chelicerata</taxon>
        <taxon>Arachnida</taxon>
        <taxon>Acari</taxon>
        <taxon>Parasitiformes</taxon>
        <taxon>Ixodida</taxon>
        <taxon>Ixodoidea</taxon>
        <taxon>Ixodidae</taxon>
        <taxon>Rhipicephalinae</taxon>
        <taxon>Rhipicephalus</taxon>
        <taxon>Rhipicephalus</taxon>
    </lineage>
</organism>
<feature type="domain" description="Fibronectin type-III" evidence="3">
    <location>
        <begin position="1930"/>
        <end position="2026"/>
    </location>
</feature>
<dbReference type="SUPFAM" id="SSF49265">
    <property type="entry name" value="Fibronectin type III"/>
    <property type="match status" value="12"/>
</dbReference>
<feature type="domain" description="Fibronectin type-III" evidence="3">
    <location>
        <begin position="463"/>
        <end position="568"/>
    </location>
</feature>
<dbReference type="VEuPathDB" id="VectorBase:RSAN_041467"/>